<evidence type="ECO:0000313" key="1">
    <source>
        <dbReference type="EMBL" id="SHG80885.1"/>
    </source>
</evidence>
<protein>
    <submittedName>
        <fullName evidence="1">Uncharacterized protein</fullName>
    </submittedName>
</protein>
<sequence>MSFKHYTLTFDVKAAGLTDISMEEPVAQVAMRHELLDQPDEMIQRRGRGTMFRGWARQVSRDLIFPESGDPRKVFVRV</sequence>
<organism evidence="1 2">
    <name type="scientific">Bradyrhizobium erythrophlei</name>
    <dbReference type="NCBI Taxonomy" id="1437360"/>
    <lineage>
        <taxon>Bacteria</taxon>
        <taxon>Pseudomonadati</taxon>
        <taxon>Pseudomonadota</taxon>
        <taxon>Alphaproteobacteria</taxon>
        <taxon>Hyphomicrobiales</taxon>
        <taxon>Nitrobacteraceae</taxon>
        <taxon>Bradyrhizobium</taxon>
    </lineage>
</organism>
<dbReference type="AlphaFoldDB" id="A0A1M5MUK0"/>
<gene>
    <name evidence="1" type="ORF">SAMN05444169_4245</name>
</gene>
<dbReference type="Proteomes" id="UP000190675">
    <property type="component" value="Chromosome I"/>
</dbReference>
<dbReference type="RefSeq" id="WP_079567613.1">
    <property type="nucleotide sequence ID" value="NZ_LT670818.1"/>
</dbReference>
<dbReference type="EMBL" id="LT670818">
    <property type="protein sequence ID" value="SHG80885.1"/>
    <property type="molecule type" value="Genomic_DNA"/>
</dbReference>
<accession>A0A1M5MUK0</accession>
<reference evidence="1 2" key="1">
    <citation type="submission" date="2016-11" db="EMBL/GenBank/DDBJ databases">
        <authorList>
            <person name="Jaros S."/>
            <person name="Januszkiewicz K."/>
            <person name="Wedrychowicz H."/>
        </authorList>
    </citation>
    <scope>NUCLEOTIDE SEQUENCE [LARGE SCALE GENOMIC DNA]</scope>
    <source>
        <strain evidence="1 2">GAS242</strain>
    </source>
</reference>
<evidence type="ECO:0000313" key="2">
    <source>
        <dbReference type="Proteomes" id="UP000190675"/>
    </source>
</evidence>
<proteinExistence type="predicted"/>
<name>A0A1M5MUK0_9BRAD</name>